<dbReference type="Pfam" id="PF13898">
    <property type="entry name" value="MINDY-3_4_CD"/>
    <property type="match status" value="1"/>
</dbReference>
<dbReference type="InterPro" id="IPR039785">
    <property type="entry name" value="MINY3/4"/>
</dbReference>
<keyword evidence="12" id="KW-1185">Reference proteome</keyword>
<evidence type="ECO:0000256" key="8">
    <source>
        <dbReference type="RuleBase" id="RU367088"/>
    </source>
</evidence>
<evidence type="ECO:0000313" key="12">
    <source>
        <dbReference type="Proteomes" id="UP000594454"/>
    </source>
</evidence>
<dbReference type="Gene3D" id="1.10.238.10">
    <property type="entry name" value="EF-hand"/>
    <property type="match status" value="1"/>
</dbReference>
<comment type="similarity">
    <text evidence="3 8">Belongs to the MINDY deubiquitinase family. FAM188 subfamily.</text>
</comment>
<evidence type="ECO:0000256" key="2">
    <source>
        <dbReference type="ARBA" id="ARBA00002107"/>
    </source>
</evidence>
<accession>A0A7R8V2R3</accession>
<evidence type="ECO:0000256" key="4">
    <source>
        <dbReference type="ARBA" id="ARBA00022670"/>
    </source>
</evidence>
<sequence>MGDNSSASNSNDERELKEIRNLLWGPSIRLDVFRRWSQGFEFTDIEPSALVQKQGGPCAVIAPVQAFLLKILLMETPGHSFSDLTLDKCKRLLIQALCNILMKCKVTHYRIVTLPEVCTEAKENANEDSEGNIRSTADDEMQREDPNTAHNVQPEHRELSPKEFHERLGVLNFESIEQVEKYYTENFNALSGPYGVLLFMYTVLLTKGIGNVTSELSDTSEPLIHNTYGYGSQGLINLMLTGRAVPHVWDNDQDVGGLKLRGINQQADVGFITLMEQMRYCTVGSFYKNPKNPVWVMGSETHLTVLFSNEKRLVSPETPCETARRVFKSYDPDGNNFIPSALLGDVLSALDLVSDPEYVDIMRKKLDPENLGIILLNAFMDEFFPIDQRSTPDTFDLMHYNGIPGSNLANKVKYRKGTAILLESDLKVMCSSSNHMLTCLQTKWPNIEVNWHDGVPSLN</sequence>
<dbReference type="GO" id="GO:1990380">
    <property type="term" value="F:K48-linked deubiquitinase activity"/>
    <property type="evidence" value="ECO:0007669"/>
    <property type="project" value="UniProtKB-UniRule"/>
</dbReference>
<keyword evidence="6 8" id="KW-0378">Hydrolase</keyword>
<dbReference type="GO" id="GO:0006508">
    <property type="term" value="P:proteolysis"/>
    <property type="evidence" value="ECO:0007669"/>
    <property type="project" value="UniProtKB-KW"/>
</dbReference>
<feature type="domain" description="Deubiquitinating enzyme MINDY-3/4 conserved" evidence="10">
    <location>
        <begin position="20"/>
        <end position="367"/>
    </location>
</feature>
<dbReference type="InterPro" id="IPR011992">
    <property type="entry name" value="EF-hand-dom_pair"/>
</dbReference>
<reference evidence="11 12" key="1">
    <citation type="submission" date="2020-11" db="EMBL/GenBank/DDBJ databases">
        <authorList>
            <person name="Wallbank WR R."/>
            <person name="Pardo Diaz C."/>
            <person name="Kozak K."/>
            <person name="Martin S."/>
            <person name="Jiggins C."/>
            <person name="Moest M."/>
            <person name="Warren A I."/>
            <person name="Generalovic N T."/>
            <person name="Byers J.R.P. K."/>
            <person name="Montejo-Kovacevich G."/>
            <person name="Yen C E."/>
        </authorList>
    </citation>
    <scope>NUCLEOTIDE SEQUENCE [LARGE SCALE GENOMIC DNA]</scope>
</reference>
<dbReference type="SMART" id="SM01174">
    <property type="entry name" value="DUF4205"/>
    <property type="match status" value="1"/>
</dbReference>
<dbReference type="InterPro" id="IPR025257">
    <property type="entry name" value="MINDY-3/4_CD"/>
</dbReference>
<gene>
    <name evidence="11" type="ORF">HERILL_LOCUS13971</name>
</gene>
<protein>
    <recommendedName>
        <fullName evidence="8">Ubiquitin carboxyl-terminal hydrolase MINDY</fullName>
        <ecNumber evidence="8">3.4.19.12</ecNumber>
    </recommendedName>
</protein>
<dbReference type="Proteomes" id="UP000594454">
    <property type="component" value="Chromosome 5"/>
</dbReference>
<dbReference type="FunCoup" id="A0A7R8V2R3">
    <property type="interactions" value="2017"/>
</dbReference>
<evidence type="ECO:0000256" key="9">
    <source>
        <dbReference type="SAM" id="MobiDB-lite"/>
    </source>
</evidence>
<evidence type="ECO:0000313" key="11">
    <source>
        <dbReference type="EMBL" id="CAD7091558.1"/>
    </source>
</evidence>
<evidence type="ECO:0000256" key="3">
    <source>
        <dbReference type="ARBA" id="ARBA00011074"/>
    </source>
</evidence>
<evidence type="ECO:0000256" key="6">
    <source>
        <dbReference type="ARBA" id="ARBA00022801"/>
    </source>
</evidence>
<dbReference type="EC" id="3.4.19.12" evidence="8"/>
<comment type="catalytic activity">
    <reaction evidence="1 8">
        <text>Thiol-dependent hydrolysis of ester, thioester, amide, peptide and isopeptide bonds formed by the C-terminal Gly of ubiquitin (a 76-residue protein attached to proteins as an intracellular targeting signal).</text>
        <dbReference type="EC" id="3.4.19.12"/>
    </reaction>
</comment>
<dbReference type="EMBL" id="LR899013">
    <property type="protein sequence ID" value="CAD7091558.1"/>
    <property type="molecule type" value="Genomic_DNA"/>
</dbReference>
<dbReference type="PANTHER" id="PTHR12473">
    <property type="entry name" value="UBIQUITIN CARBOXYL-TERMINAL HYDROLASE MINDY-4-RELATED"/>
    <property type="match status" value="1"/>
</dbReference>
<evidence type="ECO:0000256" key="1">
    <source>
        <dbReference type="ARBA" id="ARBA00000707"/>
    </source>
</evidence>
<evidence type="ECO:0000256" key="5">
    <source>
        <dbReference type="ARBA" id="ARBA00022786"/>
    </source>
</evidence>
<evidence type="ECO:0000259" key="10">
    <source>
        <dbReference type="SMART" id="SM01174"/>
    </source>
</evidence>
<dbReference type="GO" id="GO:0004843">
    <property type="term" value="F:cysteine-type deubiquitinase activity"/>
    <property type="evidence" value="ECO:0007669"/>
    <property type="project" value="UniProtKB-UniRule"/>
</dbReference>
<dbReference type="InParanoid" id="A0A7R8V2R3"/>
<organism evidence="11 12">
    <name type="scientific">Hermetia illucens</name>
    <name type="common">Black soldier fly</name>
    <dbReference type="NCBI Taxonomy" id="343691"/>
    <lineage>
        <taxon>Eukaryota</taxon>
        <taxon>Metazoa</taxon>
        <taxon>Ecdysozoa</taxon>
        <taxon>Arthropoda</taxon>
        <taxon>Hexapoda</taxon>
        <taxon>Insecta</taxon>
        <taxon>Pterygota</taxon>
        <taxon>Neoptera</taxon>
        <taxon>Endopterygota</taxon>
        <taxon>Diptera</taxon>
        <taxon>Brachycera</taxon>
        <taxon>Stratiomyomorpha</taxon>
        <taxon>Stratiomyidae</taxon>
        <taxon>Hermetiinae</taxon>
        <taxon>Hermetia</taxon>
    </lineage>
</organism>
<keyword evidence="5 8" id="KW-0833">Ubl conjugation pathway</keyword>
<dbReference type="OrthoDB" id="9981542at2759"/>
<keyword evidence="7 8" id="KW-0788">Thiol protease</keyword>
<proteinExistence type="inferred from homology"/>
<evidence type="ECO:0000256" key="7">
    <source>
        <dbReference type="ARBA" id="ARBA00022807"/>
    </source>
</evidence>
<name>A0A7R8V2R3_HERIL</name>
<feature type="region of interest" description="Disordered" evidence="9">
    <location>
        <begin position="123"/>
        <end position="157"/>
    </location>
</feature>
<feature type="compositionally biased region" description="Basic and acidic residues" evidence="9">
    <location>
        <begin position="143"/>
        <end position="157"/>
    </location>
</feature>
<comment type="function">
    <text evidence="2 8">Hydrolase that can remove 'Lys-48'-linked conjugated ubiquitin from proteins.</text>
</comment>
<keyword evidence="4 8" id="KW-0645">Protease</keyword>
<dbReference type="GO" id="GO:0071108">
    <property type="term" value="P:protein K48-linked deubiquitination"/>
    <property type="evidence" value="ECO:0007669"/>
    <property type="project" value="InterPro"/>
</dbReference>
<dbReference type="SUPFAM" id="SSF47473">
    <property type="entry name" value="EF-hand"/>
    <property type="match status" value="1"/>
</dbReference>
<dbReference type="PANTHER" id="PTHR12473:SF17">
    <property type="entry name" value="UBIQUITIN CARBOXYL-TERMINAL HYDROLASE MINDY-3"/>
    <property type="match status" value="1"/>
</dbReference>
<dbReference type="AlphaFoldDB" id="A0A7R8V2R3"/>